<evidence type="ECO:0000313" key="2">
    <source>
        <dbReference type="Ensembl" id="ENSNMLP00000003605.1"/>
    </source>
</evidence>
<reference evidence="2" key="1">
    <citation type="submission" date="2025-08" db="UniProtKB">
        <authorList>
            <consortium name="Ensembl"/>
        </authorList>
    </citation>
    <scope>IDENTIFICATION</scope>
</reference>
<dbReference type="GO" id="GO:0006259">
    <property type="term" value="P:DNA metabolic process"/>
    <property type="evidence" value="ECO:0007669"/>
    <property type="project" value="UniProtKB-ARBA"/>
</dbReference>
<dbReference type="SUPFAM" id="SSF53098">
    <property type="entry name" value="Ribonuclease H-like"/>
    <property type="match status" value="1"/>
</dbReference>
<accession>A0A8C6SBA8</accession>
<dbReference type="PROSITE" id="PS50879">
    <property type="entry name" value="RNASE_H_1"/>
    <property type="match status" value="1"/>
</dbReference>
<dbReference type="Proteomes" id="UP000694523">
    <property type="component" value="Unplaced"/>
</dbReference>
<dbReference type="InterPro" id="IPR043502">
    <property type="entry name" value="DNA/RNA_pol_sf"/>
</dbReference>
<dbReference type="Gene3D" id="3.30.420.10">
    <property type="entry name" value="Ribonuclease H-like superfamily/Ribonuclease H"/>
    <property type="match status" value="1"/>
</dbReference>
<dbReference type="GO" id="GO:0004523">
    <property type="term" value="F:RNA-DNA hybrid ribonuclease activity"/>
    <property type="evidence" value="ECO:0007669"/>
    <property type="project" value="InterPro"/>
</dbReference>
<protein>
    <recommendedName>
        <fullName evidence="1">RNase H type-1 domain-containing protein</fullName>
    </recommendedName>
</protein>
<organism evidence="2 3">
    <name type="scientific">Neogobius melanostomus</name>
    <name type="common">round goby</name>
    <dbReference type="NCBI Taxonomy" id="47308"/>
    <lineage>
        <taxon>Eukaryota</taxon>
        <taxon>Metazoa</taxon>
        <taxon>Chordata</taxon>
        <taxon>Craniata</taxon>
        <taxon>Vertebrata</taxon>
        <taxon>Euteleostomi</taxon>
        <taxon>Actinopterygii</taxon>
        <taxon>Neopterygii</taxon>
        <taxon>Teleostei</taxon>
        <taxon>Neoteleostei</taxon>
        <taxon>Acanthomorphata</taxon>
        <taxon>Gobiaria</taxon>
        <taxon>Gobiiformes</taxon>
        <taxon>Gobioidei</taxon>
        <taxon>Gobiidae</taxon>
        <taxon>Benthophilinae</taxon>
        <taxon>Neogobiini</taxon>
        <taxon>Neogobius</taxon>
    </lineage>
</organism>
<dbReference type="SUPFAM" id="SSF56672">
    <property type="entry name" value="DNA/RNA polymerases"/>
    <property type="match status" value="1"/>
</dbReference>
<proteinExistence type="predicted"/>
<sequence length="293" mass="31522">PSEGHYMYTVRKQKGASGQRNIILYASTLLDPIAKKATDCALFADTLASLLKKVAHVVMGHSLVVYTSHSVVAYVQSKTFALTPQRQLKLAKELTAPNLTFAADDAPNASAGLTLTGSPHCCESFSQSQARIRPDLSDQPLPDSRLLFTDGHCHRLPDGSLSAGAAVVELSPPDHTRTVASWGPCGGSSAQFAELMALKLALEVASGQRVTIYTDSAYVCGLVLRDLSSWKRNGFLTAKGTPIAHKELFKRLKLALYEVCKNVGKTPGENLVMYCNEAGIVLVKMRGAVPDQH</sequence>
<evidence type="ECO:0000313" key="3">
    <source>
        <dbReference type="Proteomes" id="UP000694523"/>
    </source>
</evidence>
<reference evidence="2" key="2">
    <citation type="submission" date="2025-09" db="UniProtKB">
        <authorList>
            <consortium name="Ensembl"/>
        </authorList>
    </citation>
    <scope>IDENTIFICATION</scope>
</reference>
<dbReference type="InterPro" id="IPR002156">
    <property type="entry name" value="RNaseH_domain"/>
</dbReference>
<evidence type="ECO:0000259" key="1">
    <source>
        <dbReference type="PROSITE" id="PS50879"/>
    </source>
</evidence>
<dbReference type="Pfam" id="PF00075">
    <property type="entry name" value="RNase_H"/>
    <property type="match status" value="1"/>
</dbReference>
<dbReference type="InterPro" id="IPR012337">
    <property type="entry name" value="RNaseH-like_sf"/>
</dbReference>
<dbReference type="AlphaFoldDB" id="A0A8C6SBA8"/>
<dbReference type="InterPro" id="IPR036397">
    <property type="entry name" value="RNaseH_sf"/>
</dbReference>
<dbReference type="GO" id="GO:0003676">
    <property type="term" value="F:nucleic acid binding"/>
    <property type="evidence" value="ECO:0007669"/>
    <property type="project" value="InterPro"/>
</dbReference>
<keyword evidence="3" id="KW-1185">Reference proteome</keyword>
<name>A0A8C6SBA8_9GOBI</name>
<feature type="domain" description="RNase H type-1" evidence="1">
    <location>
        <begin position="141"/>
        <end position="293"/>
    </location>
</feature>
<dbReference type="Ensembl" id="ENSNMLT00000004144.1">
    <property type="protein sequence ID" value="ENSNMLP00000003605.1"/>
    <property type="gene ID" value="ENSNMLG00000002635.1"/>
</dbReference>